<keyword evidence="1" id="KW-0732">Signal</keyword>
<organism evidence="2 3">
    <name type="scientific">Faecalicatena contorta</name>
    <dbReference type="NCBI Taxonomy" id="39482"/>
    <lineage>
        <taxon>Bacteria</taxon>
        <taxon>Bacillati</taxon>
        <taxon>Bacillota</taxon>
        <taxon>Clostridia</taxon>
        <taxon>Lachnospirales</taxon>
        <taxon>Lachnospiraceae</taxon>
        <taxon>Faecalicatena</taxon>
    </lineage>
</organism>
<sequence length="109" mass="12208">MRLRKNSFACMLVIAVMATSMTVFAAGESASGEVGMKQSDIQNDVQPMAGCSGWIYQYSGAPYCSIDLCPGGYYRKYQMEYYKRTCVRDNGTTYTETHQQRVFVSCSCL</sequence>
<evidence type="ECO:0000313" key="2">
    <source>
        <dbReference type="EMBL" id="SUQ14488.1"/>
    </source>
</evidence>
<accession>A0A315ZXZ2</accession>
<gene>
    <name evidence="2" type="ORF">SAMN05216529_106180</name>
</gene>
<evidence type="ECO:0000313" key="3">
    <source>
        <dbReference type="Proteomes" id="UP000254051"/>
    </source>
</evidence>
<protein>
    <recommendedName>
        <fullName evidence="4">Secreted protein</fullName>
    </recommendedName>
</protein>
<feature type="signal peptide" evidence="1">
    <location>
        <begin position="1"/>
        <end position="25"/>
    </location>
</feature>
<keyword evidence="3" id="KW-1185">Reference proteome</keyword>
<evidence type="ECO:0008006" key="4">
    <source>
        <dbReference type="Google" id="ProtNLM"/>
    </source>
</evidence>
<feature type="chain" id="PRO_5043163513" description="Secreted protein" evidence="1">
    <location>
        <begin position="26"/>
        <end position="109"/>
    </location>
</feature>
<reference evidence="3" key="1">
    <citation type="submission" date="2017-07" db="EMBL/GenBank/DDBJ databases">
        <authorList>
            <person name="Varghese N."/>
            <person name="Submissions S."/>
        </authorList>
    </citation>
    <scope>NUCLEOTIDE SEQUENCE [LARGE SCALE GENOMIC DNA]</scope>
    <source>
        <strain evidence="3">NLAE-zl-C134</strain>
    </source>
</reference>
<dbReference type="Proteomes" id="UP000254051">
    <property type="component" value="Unassembled WGS sequence"/>
</dbReference>
<name>A0A315ZXZ2_9FIRM</name>
<dbReference type="AlphaFoldDB" id="A0A315ZXZ2"/>
<proteinExistence type="predicted"/>
<evidence type="ECO:0000256" key="1">
    <source>
        <dbReference type="SAM" id="SignalP"/>
    </source>
</evidence>
<dbReference type="EMBL" id="UHJJ01000006">
    <property type="protein sequence ID" value="SUQ14488.1"/>
    <property type="molecule type" value="Genomic_DNA"/>
</dbReference>